<name>A0AAN9LCV5_PHACN</name>
<dbReference type="AlphaFoldDB" id="A0AAN9LCV5"/>
<gene>
    <name evidence="1" type="ORF">VNO80_30507</name>
</gene>
<accession>A0AAN9LCV5</accession>
<sequence length="186" mass="20855">MLGICILVDEIFKCVGSCWPRASRLTFGICILVDANHQAYQFTLVESISIDAWSFVSWLIKPLTKETNNTVTSDRSSWDPMWRTTICSQMRQRIDSFAAIGESLLKNLFGLLNDAARGTLVEFGTRTHRLTQQCRQLLRLGLELAAEGSGLIGGFGDLVPQLDGFGQYLLDYVSHGSNMKMKMKRI</sequence>
<keyword evidence="2" id="KW-1185">Reference proteome</keyword>
<protein>
    <submittedName>
        <fullName evidence="1">Uncharacterized protein</fullName>
    </submittedName>
</protein>
<evidence type="ECO:0000313" key="2">
    <source>
        <dbReference type="Proteomes" id="UP001374584"/>
    </source>
</evidence>
<proteinExistence type="predicted"/>
<reference evidence="1 2" key="1">
    <citation type="submission" date="2024-01" db="EMBL/GenBank/DDBJ databases">
        <title>The genomes of 5 underutilized Papilionoideae crops provide insights into root nodulation and disease resistanc.</title>
        <authorList>
            <person name="Jiang F."/>
        </authorList>
    </citation>
    <scope>NUCLEOTIDE SEQUENCE [LARGE SCALE GENOMIC DNA]</scope>
    <source>
        <strain evidence="1">JINMINGXINNONG_FW02</strain>
        <tissue evidence="1">Leaves</tissue>
    </source>
</reference>
<comment type="caution">
    <text evidence="1">The sequence shown here is derived from an EMBL/GenBank/DDBJ whole genome shotgun (WGS) entry which is preliminary data.</text>
</comment>
<dbReference type="Proteomes" id="UP001374584">
    <property type="component" value="Unassembled WGS sequence"/>
</dbReference>
<evidence type="ECO:0000313" key="1">
    <source>
        <dbReference type="EMBL" id="KAK7333730.1"/>
    </source>
</evidence>
<organism evidence="1 2">
    <name type="scientific">Phaseolus coccineus</name>
    <name type="common">Scarlet runner bean</name>
    <name type="synonym">Phaseolus multiflorus</name>
    <dbReference type="NCBI Taxonomy" id="3886"/>
    <lineage>
        <taxon>Eukaryota</taxon>
        <taxon>Viridiplantae</taxon>
        <taxon>Streptophyta</taxon>
        <taxon>Embryophyta</taxon>
        <taxon>Tracheophyta</taxon>
        <taxon>Spermatophyta</taxon>
        <taxon>Magnoliopsida</taxon>
        <taxon>eudicotyledons</taxon>
        <taxon>Gunneridae</taxon>
        <taxon>Pentapetalae</taxon>
        <taxon>rosids</taxon>
        <taxon>fabids</taxon>
        <taxon>Fabales</taxon>
        <taxon>Fabaceae</taxon>
        <taxon>Papilionoideae</taxon>
        <taxon>50 kb inversion clade</taxon>
        <taxon>NPAAA clade</taxon>
        <taxon>indigoferoid/millettioid clade</taxon>
        <taxon>Phaseoleae</taxon>
        <taxon>Phaseolus</taxon>
    </lineage>
</organism>
<dbReference type="EMBL" id="JAYMYR010000011">
    <property type="protein sequence ID" value="KAK7333730.1"/>
    <property type="molecule type" value="Genomic_DNA"/>
</dbReference>